<feature type="compositionally biased region" description="Low complexity" evidence="4">
    <location>
        <begin position="203"/>
        <end position="216"/>
    </location>
</feature>
<keyword evidence="3" id="KW-0378">Hydrolase</keyword>
<feature type="domain" description="PPPDE" evidence="5">
    <location>
        <begin position="16"/>
        <end position="149"/>
    </location>
</feature>
<feature type="region of interest" description="Disordered" evidence="4">
    <location>
        <begin position="155"/>
        <end position="254"/>
    </location>
</feature>
<keyword evidence="2" id="KW-0645">Protease</keyword>
<evidence type="ECO:0000256" key="2">
    <source>
        <dbReference type="ARBA" id="ARBA00022670"/>
    </source>
</evidence>
<dbReference type="Pfam" id="PF05903">
    <property type="entry name" value="Peptidase_C97"/>
    <property type="match status" value="1"/>
</dbReference>
<dbReference type="Gene3D" id="3.90.1720.30">
    <property type="entry name" value="PPPDE domains"/>
    <property type="match status" value="1"/>
</dbReference>
<dbReference type="EMBL" id="HBNS01041518">
    <property type="protein sequence ID" value="CAE4640208.1"/>
    <property type="molecule type" value="Transcribed_RNA"/>
</dbReference>
<name>A0A7S4SB51_9STRA</name>
<feature type="compositionally biased region" description="Basic and acidic residues" evidence="4">
    <location>
        <begin position="219"/>
        <end position="229"/>
    </location>
</feature>
<evidence type="ECO:0000256" key="4">
    <source>
        <dbReference type="SAM" id="MobiDB-lite"/>
    </source>
</evidence>
<dbReference type="InterPro" id="IPR008580">
    <property type="entry name" value="PPPDE_dom"/>
</dbReference>
<feature type="compositionally biased region" description="Basic and acidic residues" evidence="4">
    <location>
        <begin position="238"/>
        <end position="254"/>
    </location>
</feature>
<evidence type="ECO:0000256" key="1">
    <source>
        <dbReference type="ARBA" id="ARBA00008140"/>
    </source>
</evidence>
<dbReference type="SMART" id="SM01179">
    <property type="entry name" value="DUF862"/>
    <property type="match status" value="1"/>
</dbReference>
<dbReference type="InterPro" id="IPR042266">
    <property type="entry name" value="PPPDE_sf"/>
</dbReference>
<dbReference type="GO" id="GO:0006508">
    <property type="term" value="P:proteolysis"/>
    <property type="evidence" value="ECO:0007669"/>
    <property type="project" value="UniProtKB-KW"/>
</dbReference>
<evidence type="ECO:0000256" key="3">
    <source>
        <dbReference type="ARBA" id="ARBA00022801"/>
    </source>
</evidence>
<reference evidence="6" key="1">
    <citation type="submission" date="2021-01" db="EMBL/GenBank/DDBJ databases">
        <authorList>
            <person name="Corre E."/>
            <person name="Pelletier E."/>
            <person name="Niang G."/>
            <person name="Scheremetjew M."/>
            <person name="Finn R."/>
            <person name="Kale V."/>
            <person name="Holt S."/>
            <person name="Cochrane G."/>
            <person name="Meng A."/>
            <person name="Brown T."/>
            <person name="Cohen L."/>
        </authorList>
    </citation>
    <scope>NUCLEOTIDE SEQUENCE</scope>
    <source>
        <strain evidence="6">GSO104</strain>
    </source>
</reference>
<dbReference type="AlphaFoldDB" id="A0A7S4SB51"/>
<dbReference type="GO" id="GO:0101005">
    <property type="term" value="F:deubiquitinase activity"/>
    <property type="evidence" value="ECO:0007669"/>
    <property type="project" value="TreeGrafter"/>
</dbReference>
<proteinExistence type="inferred from homology"/>
<dbReference type="PANTHER" id="PTHR12378">
    <property type="entry name" value="DESUMOYLATING ISOPEPTIDASE"/>
    <property type="match status" value="1"/>
</dbReference>
<protein>
    <recommendedName>
        <fullName evidence="5">PPPDE domain-containing protein</fullName>
    </recommendedName>
</protein>
<evidence type="ECO:0000259" key="5">
    <source>
        <dbReference type="PROSITE" id="PS51858"/>
    </source>
</evidence>
<accession>A0A7S4SB51</accession>
<gene>
    <name evidence="6" type="ORF">DBRI00130_LOCUS32309</name>
</gene>
<dbReference type="PROSITE" id="PS51858">
    <property type="entry name" value="PPPDE"/>
    <property type="match status" value="1"/>
</dbReference>
<comment type="similarity">
    <text evidence="1">Belongs to the DeSI family.</text>
</comment>
<dbReference type="GO" id="GO:0016579">
    <property type="term" value="P:protein deubiquitination"/>
    <property type="evidence" value="ECO:0007669"/>
    <property type="project" value="TreeGrafter"/>
</dbReference>
<dbReference type="PANTHER" id="PTHR12378:SF80">
    <property type="entry name" value="IP06716P-RELATED"/>
    <property type="match status" value="1"/>
</dbReference>
<sequence length="254" mass="26589">MSSGGGYNGGRTRMGTKILLNIYDLSPANDFLYPIGFGLHHSGVEVLGSEYSFASGGGIFESTPKEAAGAIFREQVELGVFQGGSSEIQTIVSDLREEWSPTSYNLIRKNCNHFANAFVYALLGRTIPAHVNRLADIGVCCSCLLPKQMLEEAPVGDPNAGSSGGDSSGGFQVFNAPGRSSGSADRVPTTPAFGGSGVKLGSDDSGSASTSFFGGSANKGKDDLTDRREKARKAALARLERKDENCGDTSGKND</sequence>
<evidence type="ECO:0000313" key="6">
    <source>
        <dbReference type="EMBL" id="CAE4640208.1"/>
    </source>
</evidence>
<organism evidence="6">
    <name type="scientific">Ditylum brightwellii</name>
    <dbReference type="NCBI Taxonomy" id="49249"/>
    <lineage>
        <taxon>Eukaryota</taxon>
        <taxon>Sar</taxon>
        <taxon>Stramenopiles</taxon>
        <taxon>Ochrophyta</taxon>
        <taxon>Bacillariophyta</taxon>
        <taxon>Mediophyceae</taxon>
        <taxon>Lithodesmiophycidae</taxon>
        <taxon>Lithodesmiales</taxon>
        <taxon>Lithodesmiaceae</taxon>
        <taxon>Ditylum</taxon>
    </lineage>
</organism>